<dbReference type="PANTHER" id="PTHR45008:SF1">
    <property type="entry name" value="PTS SYSTEM GLUCOSE-SPECIFIC EIIA COMPONENT"/>
    <property type="match status" value="1"/>
</dbReference>
<evidence type="ECO:0000256" key="6">
    <source>
        <dbReference type="ARBA" id="ARBA00022777"/>
    </source>
</evidence>
<dbReference type="Gene3D" id="2.70.70.10">
    <property type="entry name" value="Glucose Permease (Domain IIA)"/>
    <property type="match status" value="1"/>
</dbReference>
<feature type="domain" description="PTS EIIA type-1" evidence="7">
    <location>
        <begin position="47"/>
        <end position="151"/>
    </location>
</feature>
<dbReference type="GO" id="GO:0016301">
    <property type="term" value="F:kinase activity"/>
    <property type="evidence" value="ECO:0007669"/>
    <property type="project" value="UniProtKB-KW"/>
</dbReference>
<keyword evidence="5" id="KW-0598">Phosphotransferase system</keyword>
<dbReference type="PROSITE" id="PS51093">
    <property type="entry name" value="PTS_EIIA_TYPE_1"/>
    <property type="match status" value="1"/>
</dbReference>
<name>A0A921STR5_9FIRM</name>
<dbReference type="RefSeq" id="WP_294535779.1">
    <property type="nucleotide sequence ID" value="NZ_DYUC01000127.1"/>
</dbReference>
<comment type="subcellular location">
    <subcellularLocation>
        <location evidence="1">Cytoplasm</location>
    </subcellularLocation>
</comment>
<keyword evidence="3 8" id="KW-0762">Sugar transport</keyword>
<dbReference type="AlphaFoldDB" id="A0A921STR5"/>
<evidence type="ECO:0000313" key="8">
    <source>
        <dbReference type="EMBL" id="HJG87818.1"/>
    </source>
</evidence>
<dbReference type="GO" id="GO:0009401">
    <property type="term" value="P:phosphoenolpyruvate-dependent sugar phosphotransferase system"/>
    <property type="evidence" value="ECO:0007669"/>
    <property type="project" value="UniProtKB-KW"/>
</dbReference>
<sequence>MSEKKGFASWFLGKKKGAEEAPAEEPGVERLGSPLAGTVIAIEQVSDKVFADKILGDGVAVVPAEGKVYAPADGTVESLLESHHAVCLLTPGGAELLVHVGKDTVSLNGKHFAAHVKEGDKVKRGQLLLSFEREALLAEGFDLTTPVVVSNGDEFAMEKAQGGEVRPGDTIITLTKRD</sequence>
<dbReference type="PANTHER" id="PTHR45008">
    <property type="entry name" value="PTS SYSTEM GLUCOSE-SPECIFIC EIIA COMPONENT"/>
    <property type="match status" value="1"/>
</dbReference>
<dbReference type="InterPro" id="IPR011055">
    <property type="entry name" value="Dup_hybrid_motif"/>
</dbReference>
<keyword evidence="2" id="KW-0813">Transport</keyword>
<keyword evidence="4" id="KW-0808">Transferase</keyword>
<evidence type="ECO:0000256" key="2">
    <source>
        <dbReference type="ARBA" id="ARBA00022448"/>
    </source>
</evidence>
<evidence type="ECO:0000256" key="5">
    <source>
        <dbReference type="ARBA" id="ARBA00022683"/>
    </source>
</evidence>
<dbReference type="SUPFAM" id="SSF51261">
    <property type="entry name" value="Duplicated hybrid motif"/>
    <property type="match status" value="1"/>
</dbReference>
<comment type="caution">
    <text evidence="8">The sequence shown here is derived from an EMBL/GenBank/DDBJ whole genome shotgun (WGS) entry which is preliminary data.</text>
</comment>
<reference evidence="8" key="1">
    <citation type="journal article" date="2021" name="PeerJ">
        <title>Extensive microbial diversity within the chicken gut microbiome revealed by metagenomics and culture.</title>
        <authorList>
            <person name="Gilroy R."/>
            <person name="Ravi A."/>
            <person name="Getino M."/>
            <person name="Pursley I."/>
            <person name="Horton D.L."/>
            <person name="Alikhan N.F."/>
            <person name="Baker D."/>
            <person name="Gharbi K."/>
            <person name="Hall N."/>
            <person name="Watson M."/>
            <person name="Adriaenssens E.M."/>
            <person name="Foster-Nyarko E."/>
            <person name="Jarju S."/>
            <person name="Secka A."/>
            <person name="Antonio M."/>
            <person name="Oren A."/>
            <person name="Chaudhuri R.R."/>
            <person name="La Ragione R."/>
            <person name="Hildebrand F."/>
            <person name="Pallen M.J."/>
        </authorList>
    </citation>
    <scope>NUCLEOTIDE SEQUENCE</scope>
    <source>
        <strain evidence="8">CHK179-5677</strain>
    </source>
</reference>
<gene>
    <name evidence="8" type="ORF">K8V01_12505</name>
</gene>
<evidence type="ECO:0000259" key="7">
    <source>
        <dbReference type="PROSITE" id="PS51093"/>
    </source>
</evidence>
<dbReference type="EMBL" id="DYUC01000127">
    <property type="protein sequence ID" value="HJG87818.1"/>
    <property type="molecule type" value="Genomic_DNA"/>
</dbReference>
<dbReference type="NCBIfam" id="TIGR00830">
    <property type="entry name" value="PTBA"/>
    <property type="match status" value="1"/>
</dbReference>
<dbReference type="FunFam" id="2.70.70.10:FF:000001">
    <property type="entry name" value="PTS system glucose-specific IIA component"/>
    <property type="match status" value="1"/>
</dbReference>
<accession>A0A921STR5</accession>
<evidence type="ECO:0000256" key="1">
    <source>
        <dbReference type="ARBA" id="ARBA00004496"/>
    </source>
</evidence>
<evidence type="ECO:0000256" key="3">
    <source>
        <dbReference type="ARBA" id="ARBA00022597"/>
    </source>
</evidence>
<proteinExistence type="predicted"/>
<evidence type="ECO:0000313" key="9">
    <source>
        <dbReference type="Proteomes" id="UP000760668"/>
    </source>
</evidence>
<organism evidence="8 9">
    <name type="scientific">Pseudoflavonifractor capillosus</name>
    <dbReference type="NCBI Taxonomy" id="106588"/>
    <lineage>
        <taxon>Bacteria</taxon>
        <taxon>Bacillati</taxon>
        <taxon>Bacillota</taxon>
        <taxon>Clostridia</taxon>
        <taxon>Eubacteriales</taxon>
        <taxon>Oscillospiraceae</taxon>
        <taxon>Pseudoflavonifractor</taxon>
    </lineage>
</organism>
<protein>
    <submittedName>
        <fullName evidence="8">PTS glucose transporter subunit IIA</fullName>
    </submittedName>
</protein>
<reference evidence="8" key="2">
    <citation type="submission" date="2021-09" db="EMBL/GenBank/DDBJ databases">
        <authorList>
            <person name="Gilroy R."/>
        </authorList>
    </citation>
    <scope>NUCLEOTIDE SEQUENCE</scope>
    <source>
        <strain evidence="8">CHK179-5677</strain>
    </source>
</reference>
<dbReference type="Pfam" id="PF00358">
    <property type="entry name" value="PTS_EIIA_1"/>
    <property type="match status" value="1"/>
</dbReference>
<dbReference type="Proteomes" id="UP000760668">
    <property type="component" value="Unassembled WGS sequence"/>
</dbReference>
<dbReference type="InterPro" id="IPR050890">
    <property type="entry name" value="PTS_EIIA_component"/>
</dbReference>
<dbReference type="InterPro" id="IPR001127">
    <property type="entry name" value="PTS_EIIA_1_perm"/>
</dbReference>
<keyword evidence="6" id="KW-0418">Kinase</keyword>
<dbReference type="GO" id="GO:0005737">
    <property type="term" value="C:cytoplasm"/>
    <property type="evidence" value="ECO:0007669"/>
    <property type="project" value="UniProtKB-SubCell"/>
</dbReference>
<evidence type="ECO:0000256" key="4">
    <source>
        <dbReference type="ARBA" id="ARBA00022679"/>
    </source>
</evidence>